<proteinExistence type="inferred from homology"/>
<evidence type="ECO:0000256" key="3">
    <source>
        <dbReference type="ARBA" id="ARBA00022630"/>
    </source>
</evidence>
<dbReference type="SUPFAM" id="SSF51971">
    <property type="entry name" value="Nucleotide-binding domain"/>
    <property type="match status" value="1"/>
</dbReference>
<dbReference type="InterPro" id="IPR021163">
    <property type="entry name" value="Ferredox_Rdtase_adrenod"/>
</dbReference>
<gene>
    <name evidence="8" type="ORF">J7302_10275</name>
</gene>
<keyword evidence="4" id="KW-0274">FAD</keyword>
<dbReference type="InterPro" id="IPR023753">
    <property type="entry name" value="FAD/NAD-binding_dom"/>
</dbReference>
<keyword evidence="3" id="KW-0285">Flavoprotein</keyword>
<dbReference type="InterPro" id="IPR055275">
    <property type="entry name" value="Ferredox_Rdtase"/>
</dbReference>
<sequence>MATPTVAIVGTGPSGCYVAQALRKEWPEAEVVMIDRLPVPYGLVRYGVAPDHPGTKAVTRQFERLFERENIRFIGNLEIGKDLALDELRQAYDIVVLATGLYGDRRLGIPGDDLTHVYGAGQITRLLNDHPDEVDFAPRLGKHTVIVGNGNVAIDLLRLIAKTHDEFDGSDISDESLSHLLADPVETIDIVGRSPAALAKFDTVMIKELAKLSNVRFKIGPDSSLTSASNPLEHAKIESLLALQGIQSVAAGHRKMVTFHFGWAPEEVHGTDEVQSITFVCADGTGKRIQLKADSVITAIGFEERKGTDLSRDALTSAASHIEAGYMDAGLYCAGWFRRGPRGTIPENRADSKRVADSIVQAISAGTLSIGKPGFSAIPTGIKDLLVSYDDWKRIDAKELQSAPDGRVRRKTRSKLEMLSIAQENPLGVTQ</sequence>
<evidence type="ECO:0000313" key="9">
    <source>
        <dbReference type="Proteomes" id="UP001519667"/>
    </source>
</evidence>
<name>A0ABS5XFQ3_9GAMM</name>
<dbReference type="Pfam" id="PF07992">
    <property type="entry name" value="Pyr_redox_2"/>
    <property type="match status" value="1"/>
</dbReference>
<evidence type="ECO:0000256" key="1">
    <source>
        <dbReference type="ARBA" id="ARBA00001974"/>
    </source>
</evidence>
<protein>
    <submittedName>
        <fullName evidence="8">FAD-dependent oxidoreductase</fullName>
    </submittedName>
</protein>
<dbReference type="Gene3D" id="3.40.50.720">
    <property type="entry name" value="NAD(P)-binding Rossmann-like Domain"/>
    <property type="match status" value="1"/>
</dbReference>
<dbReference type="Gene3D" id="3.50.50.60">
    <property type="entry name" value="FAD/NAD(P)-binding domain"/>
    <property type="match status" value="1"/>
</dbReference>
<evidence type="ECO:0000313" key="8">
    <source>
        <dbReference type="EMBL" id="MBT8766513.1"/>
    </source>
</evidence>
<evidence type="ECO:0000256" key="5">
    <source>
        <dbReference type="ARBA" id="ARBA00022857"/>
    </source>
</evidence>
<dbReference type="EMBL" id="JAGTIS010000004">
    <property type="protein sequence ID" value="MBT8766513.1"/>
    <property type="molecule type" value="Genomic_DNA"/>
</dbReference>
<organism evidence="8 9">
    <name type="scientific">Metapseudomonas boanensis</name>
    <dbReference type="NCBI Taxonomy" id="2822138"/>
    <lineage>
        <taxon>Bacteria</taxon>
        <taxon>Pseudomonadati</taxon>
        <taxon>Pseudomonadota</taxon>
        <taxon>Gammaproteobacteria</taxon>
        <taxon>Pseudomonadales</taxon>
        <taxon>Pseudomonadaceae</taxon>
        <taxon>Metapseudomonas</taxon>
    </lineage>
</organism>
<dbReference type="RefSeq" id="WP_215373515.1">
    <property type="nucleotide sequence ID" value="NZ_JAGTIS010000004.1"/>
</dbReference>
<keyword evidence="6" id="KW-0560">Oxidoreductase</keyword>
<dbReference type="InterPro" id="IPR036188">
    <property type="entry name" value="FAD/NAD-bd_sf"/>
</dbReference>
<dbReference type="PRINTS" id="PR00419">
    <property type="entry name" value="ADXRDTASE"/>
</dbReference>
<evidence type="ECO:0000256" key="2">
    <source>
        <dbReference type="ARBA" id="ARBA00008312"/>
    </source>
</evidence>
<keyword evidence="5" id="KW-0521">NADP</keyword>
<dbReference type="PANTHER" id="PTHR48467:SF1">
    <property type="entry name" value="GLUTAMATE SYNTHASE 1 [NADH], CHLOROPLASTIC-LIKE"/>
    <property type="match status" value="1"/>
</dbReference>
<comment type="caution">
    <text evidence="8">The sequence shown here is derived from an EMBL/GenBank/DDBJ whole genome shotgun (WGS) entry which is preliminary data.</text>
</comment>
<keyword evidence="9" id="KW-1185">Reference proteome</keyword>
<dbReference type="Proteomes" id="UP001519667">
    <property type="component" value="Unassembled WGS sequence"/>
</dbReference>
<evidence type="ECO:0000259" key="7">
    <source>
        <dbReference type="Pfam" id="PF07992"/>
    </source>
</evidence>
<comment type="cofactor">
    <cofactor evidence="1">
        <name>FAD</name>
        <dbReference type="ChEBI" id="CHEBI:57692"/>
    </cofactor>
</comment>
<evidence type="ECO:0000256" key="6">
    <source>
        <dbReference type="ARBA" id="ARBA00023002"/>
    </source>
</evidence>
<evidence type="ECO:0000256" key="4">
    <source>
        <dbReference type="ARBA" id="ARBA00022827"/>
    </source>
</evidence>
<dbReference type="PIRSF" id="PIRSF000362">
    <property type="entry name" value="FNR"/>
    <property type="match status" value="1"/>
</dbReference>
<accession>A0ABS5XFQ3</accession>
<feature type="domain" description="FAD/NAD(P)-binding" evidence="7">
    <location>
        <begin position="5"/>
        <end position="198"/>
    </location>
</feature>
<reference evidence="8 9" key="1">
    <citation type="submission" date="2021-04" db="EMBL/GenBank/DDBJ databases">
        <title>Pseudomonas boanensis sp. nov., a bacterium isolated from river water used for household purposes in Boane District, Mozambique.</title>
        <authorList>
            <person name="Nicklasson M."/>
            <person name="Martin-Rodriguez A.J."/>
            <person name="Thorell K."/>
            <person name="Neves L."/>
            <person name="Mussagy A."/>
            <person name="Rydberg H.A."/>
            <person name="Hernroth B."/>
            <person name="Svensson-Stadler L."/>
            <person name="Sjoling A."/>
        </authorList>
    </citation>
    <scope>NUCLEOTIDE SEQUENCE [LARGE SCALE GENOMIC DNA]</scope>
    <source>
        <strain evidence="8 9">DB1</strain>
    </source>
</reference>
<dbReference type="PANTHER" id="PTHR48467">
    <property type="entry name" value="GLUTAMATE SYNTHASE 1 [NADH], CHLOROPLASTIC-LIKE"/>
    <property type="match status" value="1"/>
</dbReference>
<comment type="similarity">
    <text evidence="2">Belongs to the ferredoxin--NADP reductase type 1 family.</text>
</comment>